<reference evidence="3" key="1">
    <citation type="journal article" date="2013" name="Nat. Genet.">
        <title>The duck genome and transcriptome provide insight into an avian influenza virus reservoir species.</title>
        <authorList>
            <person name="Huang Y."/>
            <person name="Li Y."/>
            <person name="Burt D.W."/>
            <person name="Chen H."/>
            <person name="Zhang Y."/>
            <person name="Qian W."/>
            <person name="Kim H."/>
            <person name="Gan S."/>
            <person name="Zhao Y."/>
            <person name="Li J."/>
            <person name="Yi K."/>
            <person name="Feng H."/>
            <person name="Zhu P."/>
            <person name="Li B."/>
            <person name="Liu Q."/>
            <person name="Fairley S."/>
            <person name="Magor K.E."/>
            <person name="Du Z."/>
            <person name="Hu X."/>
            <person name="Goodman L."/>
            <person name="Tafer H."/>
            <person name="Vignal A."/>
            <person name="Lee T."/>
            <person name="Kim K.W."/>
            <person name="Sheng Z."/>
            <person name="An Y."/>
            <person name="Searle S."/>
            <person name="Herrero J."/>
            <person name="Groenen M.A."/>
            <person name="Crooijmans R.P."/>
            <person name="Faraut T."/>
            <person name="Cai Q."/>
            <person name="Webster R.G."/>
            <person name="Aldridge J.R."/>
            <person name="Warren W.C."/>
            <person name="Bartschat S."/>
            <person name="Kehr S."/>
            <person name="Marz M."/>
            <person name="Stadler P.F."/>
            <person name="Smith J."/>
            <person name="Kraus R.H."/>
            <person name="Zhao Y."/>
            <person name="Ren L."/>
            <person name="Fei J."/>
            <person name="Morisson M."/>
            <person name="Kaiser P."/>
            <person name="Griffin D.K."/>
            <person name="Rao M."/>
            <person name="Pitel F."/>
            <person name="Wang J."/>
            <person name="Li N."/>
        </authorList>
    </citation>
    <scope>NUCLEOTIDE SEQUENCE [LARGE SCALE GENOMIC DNA]</scope>
</reference>
<proteinExistence type="predicted"/>
<sequence length="190" mass="21104">MQAAGCSDLLQNLLAQNLLAHTACSQQLSKRDQSSNGSDKPEGGDRRIQVRNDGEGKPPLPGSSKLSDWLSHLLQHHTDFNPVSDHPRQVREKEQRRRSIAHKRSLRKHRSSARAPIPVPGSDDLTERRVCTTLSKSRQLSTKPHSSAFTSALLTPRSPGPKSGAVLKLHDQLLTNWRRIRHKLGLSSVC</sequence>
<keyword evidence="3" id="KW-1185">Reference proteome</keyword>
<evidence type="ECO:0000313" key="2">
    <source>
        <dbReference type="EMBL" id="EOB06453.1"/>
    </source>
</evidence>
<gene>
    <name evidence="2" type="ORF">Anapl_03409</name>
</gene>
<feature type="compositionally biased region" description="Basic residues" evidence="1">
    <location>
        <begin position="98"/>
        <end position="112"/>
    </location>
</feature>
<evidence type="ECO:0000313" key="3">
    <source>
        <dbReference type="Proteomes" id="UP000296049"/>
    </source>
</evidence>
<feature type="compositionally biased region" description="Basic and acidic residues" evidence="1">
    <location>
        <begin position="29"/>
        <end position="56"/>
    </location>
</feature>
<feature type="compositionally biased region" description="Basic and acidic residues" evidence="1">
    <location>
        <begin position="85"/>
        <end position="97"/>
    </location>
</feature>
<organism evidence="2 3">
    <name type="scientific">Anas platyrhynchos</name>
    <name type="common">Mallard</name>
    <name type="synonym">Anas boschas</name>
    <dbReference type="NCBI Taxonomy" id="8839"/>
    <lineage>
        <taxon>Eukaryota</taxon>
        <taxon>Metazoa</taxon>
        <taxon>Chordata</taxon>
        <taxon>Craniata</taxon>
        <taxon>Vertebrata</taxon>
        <taxon>Euteleostomi</taxon>
        <taxon>Archelosauria</taxon>
        <taxon>Archosauria</taxon>
        <taxon>Dinosauria</taxon>
        <taxon>Saurischia</taxon>
        <taxon>Theropoda</taxon>
        <taxon>Coelurosauria</taxon>
        <taxon>Aves</taxon>
        <taxon>Neognathae</taxon>
        <taxon>Galloanserae</taxon>
        <taxon>Anseriformes</taxon>
        <taxon>Anatidae</taxon>
        <taxon>Anatinae</taxon>
        <taxon>Anas</taxon>
    </lineage>
</organism>
<dbReference type="Proteomes" id="UP000296049">
    <property type="component" value="Unassembled WGS sequence"/>
</dbReference>
<evidence type="ECO:0000256" key="1">
    <source>
        <dbReference type="SAM" id="MobiDB-lite"/>
    </source>
</evidence>
<feature type="region of interest" description="Disordered" evidence="1">
    <location>
        <begin position="26"/>
        <end position="66"/>
    </location>
</feature>
<protein>
    <submittedName>
        <fullName evidence="2">Uncharacterized protein</fullName>
    </submittedName>
</protein>
<accession>R0M1A8</accession>
<dbReference type="EMBL" id="KB742616">
    <property type="protein sequence ID" value="EOB06453.1"/>
    <property type="molecule type" value="Genomic_DNA"/>
</dbReference>
<feature type="region of interest" description="Disordered" evidence="1">
    <location>
        <begin position="78"/>
        <end position="125"/>
    </location>
</feature>
<name>R0M1A8_ANAPL</name>
<dbReference type="AlphaFoldDB" id="R0M1A8"/>